<dbReference type="PANTHER" id="PTHR30250:SF10">
    <property type="entry name" value="LIPOPOLYSACCHARIDE BIOSYNTHESIS PROTEIN WZXC"/>
    <property type="match status" value="1"/>
</dbReference>
<comment type="subcellular location">
    <subcellularLocation>
        <location evidence="1">Cell membrane</location>
        <topology evidence="1">Multi-pass membrane protein</topology>
    </subcellularLocation>
</comment>
<feature type="transmembrane region" description="Helical" evidence="7">
    <location>
        <begin position="369"/>
        <end position="386"/>
    </location>
</feature>
<dbReference type="EMBL" id="JNFH02000004">
    <property type="protein sequence ID" value="KKF40009.1"/>
    <property type="molecule type" value="Genomic_DNA"/>
</dbReference>
<keyword evidence="9" id="KW-1185">Reference proteome</keyword>
<accession>A0A0F8D6T3</accession>
<dbReference type="Pfam" id="PF13440">
    <property type="entry name" value="Polysacc_synt_3"/>
    <property type="match status" value="1"/>
</dbReference>
<feature type="transmembrane region" description="Helical" evidence="7">
    <location>
        <begin position="336"/>
        <end position="357"/>
    </location>
</feature>
<proteinExistence type="inferred from homology"/>
<dbReference type="GO" id="GO:0005886">
    <property type="term" value="C:plasma membrane"/>
    <property type="evidence" value="ECO:0007669"/>
    <property type="project" value="UniProtKB-SubCell"/>
</dbReference>
<feature type="transmembrane region" description="Helical" evidence="7">
    <location>
        <begin position="428"/>
        <end position="449"/>
    </location>
</feature>
<dbReference type="CDD" id="cd13127">
    <property type="entry name" value="MATE_tuaB_like"/>
    <property type="match status" value="1"/>
</dbReference>
<evidence type="ECO:0000256" key="3">
    <source>
        <dbReference type="ARBA" id="ARBA00022475"/>
    </source>
</evidence>
<feature type="transmembrane region" description="Helical" evidence="7">
    <location>
        <begin position="101"/>
        <end position="122"/>
    </location>
</feature>
<evidence type="ECO:0000256" key="6">
    <source>
        <dbReference type="ARBA" id="ARBA00023136"/>
    </source>
</evidence>
<evidence type="ECO:0000256" key="7">
    <source>
        <dbReference type="SAM" id="Phobius"/>
    </source>
</evidence>
<evidence type="ECO:0000256" key="4">
    <source>
        <dbReference type="ARBA" id="ARBA00022692"/>
    </source>
</evidence>
<dbReference type="InterPro" id="IPR050833">
    <property type="entry name" value="Poly_Biosynth_Transport"/>
</dbReference>
<dbReference type="PANTHER" id="PTHR30250">
    <property type="entry name" value="PST FAMILY PREDICTED COLANIC ACID TRANSPORTER"/>
    <property type="match status" value="1"/>
</dbReference>
<keyword evidence="4 7" id="KW-0812">Transmembrane</keyword>
<evidence type="ECO:0000256" key="2">
    <source>
        <dbReference type="ARBA" id="ARBA00007430"/>
    </source>
</evidence>
<sequence length="500" mass="55459">MKDRLRELVERAVPSGSVIQRTVKSGIWVTATKMAVRLSQILMLIVLARLLDPRAFGLMGIALLVLSGIRRFTNIGINAALIQDEQENVDEYLNTTWCLEAARGFLIFGVLAVAAPFIAGIFDEPSATPLIRVLALSPLLYGLRNPAVVYFQKDLSFHKDFVFKSSGSVVQFVVGVGYALYSPTVWALVFATVSKSFFKLFLSYVLHDYRPWPTFEVAAARRLIDYGKWITGASIIGFIYSEGDDAFVGWFLTATSLGFYQYAYRIADMPASEAAGIISEITFPAYSRLQGDLDELRGALLQTTRLTAFIAFPLSFGIAAVAPSFVPAILGDEWRPMITAMQILAMYGLLHAITRNFGAIWKALDRPDFIVKTGLVRVACIAALIWPATARWGIEGTALVVVGVYVFPMLPLDVYLSARMVEARQRRLYAEYLYPFVAASVMFGTLWYVASATTLTPLVEFLVLVPSGAVVYFAVAFLLERQFDWGIERNLRMISDGIRG</sequence>
<comment type="similarity">
    <text evidence="2">Belongs to the polysaccharide synthase family.</text>
</comment>
<evidence type="ECO:0000313" key="8">
    <source>
        <dbReference type="EMBL" id="KKF40009.1"/>
    </source>
</evidence>
<dbReference type="AlphaFoldDB" id="A0A0F8D6T3"/>
<comment type="caution">
    <text evidence="8">The sequence shown here is derived from an EMBL/GenBank/DDBJ whole genome shotgun (WGS) entry which is preliminary data.</text>
</comment>
<keyword evidence="3" id="KW-1003">Cell membrane</keyword>
<feature type="transmembrane region" description="Helical" evidence="7">
    <location>
        <begin position="306"/>
        <end position="330"/>
    </location>
</feature>
<feature type="transmembrane region" description="Helical" evidence="7">
    <location>
        <begin position="161"/>
        <end position="181"/>
    </location>
</feature>
<name>A0A0F8D6T3_9EURY</name>
<evidence type="ECO:0000256" key="5">
    <source>
        <dbReference type="ARBA" id="ARBA00022989"/>
    </source>
</evidence>
<organism evidence="8 9">
    <name type="scientific">Halorubrum saccharovorum</name>
    <dbReference type="NCBI Taxonomy" id="2248"/>
    <lineage>
        <taxon>Archaea</taxon>
        <taxon>Methanobacteriati</taxon>
        <taxon>Methanobacteriota</taxon>
        <taxon>Stenosarchaea group</taxon>
        <taxon>Halobacteria</taxon>
        <taxon>Halobacteriales</taxon>
        <taxon>Haloferacaceae</taxon>
        <taxon>Halorubrum</taxon>
    </lineage>
</organism>
<dbReference type="Proteomes" id="UP000053331">
    <property type="component" value="Unassembled WGS sequence"/>
</dbReference>
<keyword evidence="5 7" id="KW-1133">Transmembrane helix</keyword>
<protein>
    <submittedName>
        <fullName evidence="8">Transporter</fullName>
    </submittedName>
</protein>
<keyword evidence="6 7" id="KW-0472">Membrane</keyword>
<evidence type="ECO:0000313" key="9">
    <source>
        <dbReference type="Proteomes" id="UP000053331"/>
    </source>
</evidence>
<reference evidence="8 9" key="1">
    <citation type="journal article" date="2015" name="Genome Announc.">
        <title>Draft genome sequence of a Halorubrum H3 strain isolated from the burlinskoye salt lake (Altai Krai, Russia).</title>
        <authorList>
            <person name="Rozanov A.S."/>
            <person name="Bryanskaya A.V."/>
            <person name="Malup T.K."/>
            <person name="Kotenko A.V."/>
            <person name="Peltek S.E."/>
        </authorList>
    </citation>
    <scope>NUCLEOTIDE SEQUENCE [LARGE SCALE GENOMIC DNA]</scope>
    <source>
        <strain evidence="8 9">H3</strain>
    </source>
</reference>
<feature type="transmembrane region" description="Helical" evidence="7">
    <location>
        <begin position="461"/>
        <end position="479"/>
    </location>
</feature>
<evidence type="ECO:0000256" key="1">
    <source>
        <dbReference type="ARBA" id="ARBA00004651"/>
    </source>
</evidence>
<feature type="transmembrane region" description="Helical" evidence="7">
    <location>
        <begin position="398"/>
        <end position="416"/>
    </location>
</feature>
<gene>
    <name evidence="8" type="ORF">FK85_23880</name>
</gene>
<dbReference type="RefSeq" id="WP_050023258.1">
    <property type="nucleotide sequence ID" value="NZ_JNFH02000004.1"/>
</dbReference>
<dbReference type="OrthoDB" id="202076at2157"/>